<organism evidence="2 3">
    <name type="scientific">Schizothecium vesticola</name>
    <dbReference type="NCBI Taxonomy" id="314040"/>
    <lineage>
        <taxon>Eukaryota</taxon>
        <taxon>Fungi</taxon>
        <taxon>Dikarya</taxon>
        <taxon>Ascomycota</taxon>
        <taxon>Pezizomycotina</taxon>
        <taxon>Sordariomycetes</taxon>
        <taxon>Sordariomycetidae</taxon>
        <taxon>Sordariales</taxon>
        <taxon>Schizotheciaceae</taxon>
        <taxon>Schizothecium</taxon>
    </lineage>
</organism>
<dbReference type="EMBL" id="JAUKUD010000006">
    <property type="protein sequence ID" value="KAK0741172.1"/>
    <property type="molecule type" value="Genomic_DNA"/>
</dbReference>
<comment type="caution">
    <text evidence="2">The sequence shown here is derived from an EMBL/GenBank/DDBJ whole genome shotgun (WGS) entry which is preliminary data.</text>
</comment>
<keyword evidence="3" id="KW-1185">Reference proteome</keyword>
<dbReference type="AlphaFoldDB" id="A0AA40EKS3"/>
<accession>A0AA40EKS3</accession>
<name>A0AA40EKS3_9PEZI</name>
<evidence type="ECO:0000256" key="1">
    <source>
        <dbReference type="SAM" id="MobiDB-lite"/>
    </source>
</evidence>
<gene>
    <name evidence="2" type="ORF">B0T18DRAFT_225829</name>
</gene>
<reference evidence="2" key="1">
    <citation type="submission" date="2023-06" db="EMBL/GenBank/DDBJ databases">
        <title>Genome-scale phylogeny and comparative genomics of the fungal order Sordariales.</title>
        <authorList>
            <consortium name="Lawrence Berkeley National Laboratory"/>
            <person name="Hensen N."/>
            <person name="Bonometti L."/>
            <person name="Westerberg I."/>
            <person name="Brannstrom I.O."/>
            <person name="Guillou S."/>
            <person name="Cros-Aarteil S."/>
            <person name="Calhoun S."/>
            <person name="Haridas S."/>
            <person name="Kuo A."/>
            <person name="Mondo S."/>
            <person name="Pangilinan J."/>
            <person name="Riley R."/>
            <person name="LaButti K."/>
            <person name="Andreopoulos B."/>
            <person name="Lipzen A."/>
            <person name="Chen C."/>
            <person name="Yanf M."/>
            <person name="Daum C."/>
            <person name="Ng V."/>
            <person name="Clum A."/>
            <person name="Steindorff A."/>
            <person name="Ohm R."/>
            <person name="Martin F."/>
            <person name="Silar P."/>
            <person name="Natvig D."/>
            <person name="Lalanne C."/>
            <person name="Gautier V."/>
            <person name="Ament-velasquez S.L."/>
            <person name="Kruys A."/>
            <person name="Hutchinson M.I."/>
            <person name="Powell A.J."/>
            <person name="Barry K."/>
            <person name="Miller A.N."/>
            <person name="Grigoriev I.V."/>
            <person name="Debuchy R."/>
            <person name="Gladieux P."/>
            <person name="Thoren M.H."/>
            <person name="Johannesson H."/>
        </authorList>
    </citation>
    <scope>NUCLEOTIDE SEQUENCE</scope>
    <source>
        <strain evidence="2">SMH3187-1</strain>
    </source>
</reference>
<feature type="region of interest" description="Disordered" evidence="1">
    <location>
        <begin position="84"/>
        <end position="115"/>
    </location>
</feature>
<evidence type="ECO:0000313" key="2">
    <source>
        <dbReference type="EMBL" id="KAK0741172.1"/>
    </source>
</evidence>
<dbReference type="Proteomes" id="UP001172155">
    <property type="component" value="Unassembled WGS sequence"/>
</dbReference>
<proteinExistence type="predicted"/>
<feature type="compositionally biased region" description="Polar residues" evidence="1">
    <location>
        <begin position="84"/>
        <end position="110"/>
    </location>
</feature>
<protein>
    <submittedName>
        <fullName evidence="2">Uncharacterized protein</fullName>
    </submittedName>
</protein>
<sequence length="156" mass="17058">MPARTCTSKRVTYSAKPVKGGRVNSGSGIANVVAWAIAQTHSICACSHTCHTPLRRPPRSRLIGDPRSGIFDDWHSPDCLKRIQAQTATKPSPEPSSSGADMLQARNQPIQDERPWRNSAVQGMLSRQSLTATARCQERVMLFLVRLPGQDAGRPT</sequence>
<evidence type="ECO:0000313" key="3">
    <source>
        <dbReference type="Proteomes" id="UP001172155"/>
    </source>
</evidence>